<proteinExistence type="predicted"/>
<keyword evidence="1" id="KW-0732">Signal</keyword>
<protein>
    <recommendedName>
        <fullName evidence="4">CYTH domain-containing protein</fullName>
    </recommendedName>
</protein>
<dbReference type="RefSeq" id="WP_068668210.1">
    <property type="nucleotide sequence ID" value="NZ_LYPB01000083.1"/>
</dbReference>
<accession>A0A198A2W6</accession>
<reference evidence="2 3" key="1">
    <citation type="submission" date="2016-05" db="EMBL/GenBank/DDBJ databases">
        <title>Paenibacillus sp. 1ZS3-15 nov., isolated from the rhizosphere soil.</title>
        <authorList>
            <person name="Zhang X.X."/>
            <person name="Zhang J."/>
        </authorList>
    </citation>
    <scope>NUCLEOTIDE SEQUENCE [LARGE SCALE GENOMIC DNA]</scope>
    <source>
        <strain evidence="2 3">1ZS3-15</strain>
    </source>
</reference>
<gene>
    <name evidence="2" type="ORF">A8708_04220</name>
</gene>
<comment type="caution">
    <text evidence="2">The sequence shown here is derived from an EMBL/GenBank/DDBJ whole genome shotgun (WGS) entry which is preliminary data.</text>
</comment>
<evidence type="ECO:0000313" key="2">
    <source>
        <dbReference type="EMBL" id="OAS15366.1"/>
    </source>
</evidence>
<dbReference type="EMBL" id="LYPB01000083">
    <property type="protein sequence ID" value="OAS15366.1"/>
    <property type="molecule type" value="Genomic_DNA"/>
</dbReference>
<dbReference type="STRING" id="1850517.A8708_04220"/>
<organism evidence="2 3">
    <name type="scientific">Paenibacillus oryzisoli</name>
    <dbReference type="NCBI Taxonomy" id="1850517"/>
    <lineage>
        <taxon>Bacteria</taxon>
        <taxon>Bacillati</taxon>
        <taxon>Bacillota</taxon>
        <taxon>Bacilli</taxon>
        <taxon>Bacillales</taxon>
        <taxon>Paenibacillaceae</taxon>
        <taxon>Paenibacillus</taxon>
    </lineage>
</organism>
<sequence length="287" mass="31385">MFKKNAMTVIMAAVVGTSLLAGLGTAPQPASAASNMVPDYEVKLLLNPSVVLGTDFKLTSSVRSAFGMPETVTKMNVEFLDTNTKDIYNNGWSPRIRKTEGESDFELSYKKRYAITGSDINGALTLANQQGFNSGDTGYEAQIEWGYQKKTLSITRSKKGSKSGYSGMDLPNLADSRSLLINNAPDKFNNWVSSGWGTSKLSTSRVFGPVLAKRSIGTWSGLQLYIEVWPIKNAAGTGTEYVVEASFKTTSQTTASTKHDELITYLQGKGWFLAQDSLKTQLIMDRY</sequence>
<evidence type="ECO:0008006" key="4">
    <source>
        <dbReference type="Google" id="ProtNLM"/>
    </source>
</evidence>
<keyword evidence="3" id="KW-1185">Reference proteome</keyword>
<dbReference type="OrthoDB" id="2087812at2"/>
<dbReference type="AlphaFoldDB" id="A0A198A2W6"/>
<evidence type="ECO:0000313" key="3">
    <source>
        <dbReference type="Proteomes" id="UP000078454"/>
    </source>
</evidence>
<evidence type="ECO:0000256" key="1">
    <source>
        <dbReference type="SAM" id="SignalP"/>
    </source>
</evidence>
<dbReference type="Proteomes" id="UP000078454">
    <property type="component" value="Unassembled WGS sequence"/>
</dbReference>
<feature type="chain" id="PRO_5008277735" description="CYTH domain-containing protein" evidence="1">
    <location>
        <begin position="33"/>
        <end position="287"/>
    </location>
</feature>
<feature type="signal peptide" evidence="1">
    <location>
        <begin position="1"/>
        <end position="32"/>
    </location>
</feature>
<name>A0A198A2W6_9BACL</name>